<dbReference type="STRING" id="53345.LIU_02525"/>
<evidence type="ECO:0000313" key="10">
    <source>
        <dbReference type="Proteomes" id="UP000254070"/>
    </source>
</evidence>
<dbReference type="InterPro" id="IPR049453">
    <property type="entry name" value="Memb_transporter_dom"/>
</dbReference>
<evidence type="ECO:0000256" key="5">
    <source>
        <dbReference type="SAM" id="Phobius"/>
    </source>
</evidence>
<evidence type="ECO:0000259" key="6">
    <source>
        <dbReference type="Pfam" id="PF13515"/>
    </source>
</evidence>
<evidence type="ECO:0000313" key="8">
    <source>
        <dbReference type="EMBL" id="STP28627.1"/>
    </source>
</evidence>
<feature type="transmembrane region" description="Helical" evidence="5">
    <location>
        <begin position="34"/>
        <end position="58"/>
    </location>
</feature>
<dbReference type="RefSeq" id="WP_113846505.1">
    <property type="nucleotide sequence ID" value="NZ_LEPB01000010.1"/>
</dbReference>
<dbReference type="EMBL" id="UGIF01000002">
    <property type="protein sequence ID" value="STP28627.1"/>
    <property type="molecule type" value="Genomic_DNA"/>
</dbReference>
<protein>
    <submittedName>
        <fullName evidence="8">Brp/Blh family beta-carotene 15,15'-monooxygenase</fullName>
        <ecNumber evidence="8">1.13.11.63</ecNumber>
    </submittedName>
</protein>
<dbReference type="GO" id="GO:0016020">
    <property type="term" value="C:membrane"/>
    <property type="evidence" value="ECO:0007669"/>
    <property type="project" value="UniProtKB-SubCell"/>
</dbReference>
<feature type="transmembrane region" description="Helical" evidence="5">
    <location>
        <begin position="293"/>
        <end position="314"/>
    </location>
</feature>
<evidence type="ECO:0000256" key="4">
    <source>
        <dbReference type="ARBA" id="ARBA00023136"/>
    </source>
</evidence>
<evidence type="ECO:0000256" key="3">
    <source>
        <dbReference type="ARBA" id="ARBA00022989"/>
    </source>
</evidence>
<keyword evidence="8" id="KW-0560">Oxidoreductase</keyword>
<evidence type="ECO:0000256" key="2">
    <source>
        <dbReference type="ARBA" id="ARBA00022692"/>
    </source>
</evidence>
<feature type="domain" description="Integral membrane bound transporter" evidence="6">
    <location>
        <begin position="216"/>
        <end position="335"/>
    </location>
</feature>
<proteinExistence type="predicted"/>
<dbReference type="EC" id="1.13.11.63" evidence="8"/>
<feature type="transmembrane region" description="Helical" evidence="5">
    <location>
        <begin position="88"/>
        <end position="107"/>
    </location>
</feature>
<keyword evidence="2 5" id="KW-0812">Transmembrane</keyword>
<dbReference type="Proteomes" id="UP000252797">
    <property type="component" value="Unassembled WGS sequence"/>
</dbReference>
<keyword evidence="4 5" id="KW-0472">Membrane</keyword>
<dbReference type="Pfam" id="PF13515">
    <property type="entry name" value="FUSC_2"/>
    <property type="match status" value="1"/>
</dbReference>
<comment type="subcellular location">
    <subcellularLocation>
        <location evidence="1">Membrane</location>
        <topology evidence="1">Multi-pass membrane protein</topology>
    </subcellularLocation>
</comment>
<accession>A0A377KHF4</accession>
<dbReference type="AlphaFoldDB" id="A0A377KHF4"/>
<dbReference type="Proteomes" id="UP000254070">
    <property type="component" value="Unassembled WGS sequence"/>
</dbReference>
<organism evidence="8 10">
    <name type="scientific">Enterococcus durans</name>
    <dbReference type="NCBI Taxonomy" id="53345"/>
    <lineage>
        <taxon>Bacteria</taxon>
        <taxon>Bacillati</taxon>
        <taxon>Bacillota</taxon>
        <taxon>Bacilli</taxon>
        <taxon>Lactobacillales</taxon>
        <taxon>Enterococcaceae</taxon>
        <taxon>Enterococcus</taxon>
    </lineage>
</organism>
<reference evidence="8 10" key="2">
    <citation type="submission" date="2018-06" db="EMBL/GenBank/DDBJ databases">
        <authorList>
            <consortium name="Pathogen Informatics"/>
            <person name="Doyle S."/>
        </authorList>
    </citation>
    <scope>NUCLEOTIDE SEQUENCE [LARGE SCALE GENOMIC DNA]</scope>
    <source>
        <strain evidence="8 10">NCTC8129</strain>
    </source>
</reference>
<feature type="transmembrane region" description="Helical" evidence="5">
    <location>
        <begin position="203"/>
        <end position="222"/>
    </location>
</feature>
<evidence type="ECO:0000256" key="1">
    <source>
        <dbReference type="ARBA" id="ARBA00004141"/>
    </source>
</evidence>
<dbReference type="GO" id="GO:0003834">
    <property type="term" value="F:beta-carotene 15,15'-dioxygenase activity"/>
    <property type="evidence" value="ECO:0007669"/>
    <property type="project" value="UniProtKB-EC"/>
</dbReference>
<sequence length="359" mass="40857">MGFYQSLQLDPIILKQKIKEAKTKKEKRRWLASLISRSCLIVAFAVLMISIVTAIFGIEVKAEAVVFFCMLLSLRFVDFGYTITHSIWGLAGVMGAFFILPEIQWIPSAMLRLVVYFGLLTIILLVTASEPKMGNAGLYGFAYIFIVYSIWGEKLAPQQWLNRSILFLLFFGIFAVILYKKHRTKNKTTSFLAVWRNGKRRQLVWLFGYSLSISILIVLSRYSSFQRFMWIGFAFSSLYSSYGFLGITFKERAIDRILGTILGSALFIVASSLLPSGLLSLSGGFILGICSTYRYKTVFNCFGALTVASSLFGLTEATMMRVIDNMIGVGVALLFIWLTQWYSKKMEWYKNRRKQSLLE</sequence>
<keyword evidence="3 5" id="KW-1133">Transmembrane helix</keyword>
<feature type="transmembrane region" description="Helical" evidence="5">
    <location>
        <begin position="228"/>
        <end position="249"/>
    </location>
</feature>
<feature type="transmembrane region" description="Helical" evidence="5">
    <location>
        <begin position="164"/>
        <end position="182"/>
    </location>
</feature>
<evidence type="ECO:0000313" key="7">
    <source>
        <dbReference type="EMBL" id="RCA09414.1"/>
    </source>
</evidence>
<feature type="transmembrane region" description="Helical" evidence="5">
    <location>
        <begin position="326"/>
        <end position="343"/>
    </location>
</feature>
<reference evidence="7 9" key="1">
    <citation type="submission" date="2015-06" db="EMBL/GenBank/DDBJ databases">
        <title>The Genome Sequence of Enterococcus durans 4EA1.</title>
        <authorList>
            <consortium name="The Broad Institute Genomics Platform"/>
            <consortium name="The Broad Institute Genome Sequencing Center for Infectious Disease"/>
            <person name="Earl A.M."/>
            <person name="Van Tyne D."/>
            <person name="Lebreton F."/>
            <person name="Saavedra J.T."/>
            <person name="Gilmore M.S."/>
            <person name="Manson Mcguire A."/>
            <person name="Clock S."/>
            <person name="Crupain M."/>
            <person name="Rangan U."/>
            <person name="Young S."/>
            <person name="Abouelleil A."/>
            <person name="Cao P."/>
            <person name="Chapman S.B."/>
            <person name="Griggs A."/>
            <person name="Priest M."/>
            <person name="Shea T."/>
            <person name="Wortman J."/>
            <person name="Nusbaum C."/>
            <person name="Birren B."/>
        </authorList>
    </citation>
    <scope>NUCLEOTIDE SEQUENCE [LARGE SCALE GENOMIC DNA]</scope>
    <source>
        <strain evidence="7 9">4EA1</strain>
    </source>
</reference>
<name>A0A377KHF4_9ENTE</name>
<feature type="transmembrane region" description="Helical" evidence="5">
    <location>
        <begin position="261"/>
        <end position="287"/>
    </location>
</feature>
<dbReference type="GO" id="GO:0004497">
    <property type="term" value="F:monooxygenase activity"/>
    <property type="evidence" value="ECO:0007669"/>
    <property type="project" value="UniProtKB-KW"/>
</dbReference>
<dbReference type="EMBL" id="LEPB01000010">
    <property type="protein sequence ID" value="RCA09414.1"/>
    <property type="molecule type" value="Genomic_DNA"/>
</dbReference>
<keyword evidence="8" id="KW-0503">Monooxygenase</keyword>
<feature type="transmembrane region" description="Helical" evidence="5">
    <location>
        <begin position="136"/>
        <end position="152"/>
    </location>
</feature>
<gene>
    <name evidence="7" type="ORF">EA71_03112</name>
    <name evidence="8" type="ORF">NCTC8129_00766</name>
</gene>
<evidence type="ECO:0000313" key="9">
    <source>
        <dbReference type="Proteomes" id="UP000252797"/>
    </source>
</evidence>
<feature type="transmembrane region" description="Helical" evidence="5">
    <location>
        <begin position="113"/>
        <end position="129"/>
    </location>
</feature>